<dbReference type="Pfam" id="PF22922">
    <property type="entry name" value="GAF_NLP"/>
    <property type="match status" value="1"/>
</dbReference>
<dbReference type="InterPro" id="IPR003035">
    <property type="entry name" value="RWP-RK_dom"/>
</dbReference>
<dbReference type="GO" id="GO:0003700">
    <property type="term" value="F:DNA-binding transcription factor activity"/>
    <property type="evidence" value="ECO:0007669"/>
    <property type="project" value="InterPro"/>
</dbReference>
<dbReference type="Gramene" id="ESW22463">
    <property type="protein sequence ID" value="ESW22463"/>
    <property type="gene ID" value="PHAVU_005G155100g"/>
</dbReference>
<dbReference type="OMA" id="TIPRCQY"/>
<dbReference type="PROSITE" id="PS51745">
    <property type="entry name" value="PB1"/>
    <property type="match status" value="1"/>
</dbReference>
<name>V7BZI5_PHAVU</name>
<keyword evidence="10" id="KW-1185">Reference proteome</keyword>
<accession>V7BZI5</accession>
<dbReference type="Gramene" id="ESW22465">
    <property type="protein sequence ID" value="ESW22465"/>
    <property type="gene ID" value="PHAVU_005G155100g"/>
</dbReference>
<dbReference type="GO" id="GO:0003677">
    <property type="term" value="F:DNA binding"/>
    <property type="evidence" value="ECO:0007669"/>
    <property type="project" value="UniProtKB-KW"/>
</dbReference>
<evidence type="ECO:0000259" key="7">
    <source>
        <dbReference type="PROSITE" id="PS51519"/>
    </source>
</evidence>
<dbReference type="EMBL" id="CM002292">
    <property type="protein sequence ID" value="ESW22463.1"/>
    <property type="molecule type" value="Genomic_DNA"/>
</dbReference>
<organism evidence="9 10">
    <name type="scientific">Phaseolus vulgaris</name>
    <name type="common">Kidney bean</name>
    <name type="synonym">French bean</name>
    <dbReference type="NCBI Taxonomy" id="3885"/>
    <lineage>
        <taxon>Eukaryota</taxon>
        <taxon>Viridiplantae</taxon>
        <taxon>Streptophyta</taxon>
        <taxon>Embryophyta</taxon>
        <taxon>Tracheophyta</taxon>
        <taxon>Spermatophyta</taxon>
        <taxon>Magnoliopsida</taxon>
        <taxon>eudicotyledons</taxon>
        <taxon>Gunneridae</taxon>
        <taxon>Pentapetalae</taxon>
        <taxon>rosids</taxon>
        <taxon>fabids</taxon>
        <taxon>Fabales</taxon>
        <taxon>Fabaceae</taxon>
        <taxon>Papilionoideae</taxon>
        <taxon>50 kb inversion clade</taxon>
        <taxon>NPAAA clade</taxon>
        <taxon>indigoferoid/millettioid clade</taxon>
        <taxon>Phaseoleae</taxon>
        <taxon>Phaseolus</taxon>
    </lineage>
</organism>
<evidence type="ECO:0000313" key="9">
    <source>
        <dbReference type="EMBL" id="ESW22465.1"/>
    </source>
</evidence>
<evidence type="ECO:0000256" key="3">
    <source>
        <dbReference type="ARBA" id="ARBA00023125"/>
    </source>
</evidence>
<evidence type="ECO:0000256" key="2">
    <source>
        <dbReference type="ARBA" id="ARBA00023015"/>
    </source>
</evidence>
<dbReference type="AlphaFoldDB" id="V7BZI5"/>
<keyword evidence="3" id="KW-0238">DNA-binding</keyword>
<dbReference type="OrthoDB" id="6270329at2759"/>
<dbReference type="Proteomes" id="UP000000226">
    <property type="component" value="Chromosome 5"/>
</dbReference>
<protein>
    <recommendedName>
        <fullName evidence="11">RWP-RK domain-containing protein</fullName>
    </recommendedName>
</protein>
<gene>
    <name evidence="9" type="ORF">PHAVU_005G155100g</name>
</gene>
<keyword evidence="4" id="KW-0804">Transcription</keyword>
<evidence type="ECO:0000256" key="1">
    <source>
        <dbReference type="ARBA" id="ARBA00011726"/>
    </source>
</evidence>
<dbReference type="eggNOG" id="ENOG502QQ6H">
    <property type="taxonomic scope" value="Eukaryota"/>
</dbReference>
<dbReference type="InterPro" id="IPR053793">
    <property type="entry name" value="PB1-like"/>
</dbReference>
<feature type="compositionally biased region" description="Low complexity" evidence="6">
    <location>
        <begin position="835"/>
        <end position="859"/>
    </location>
</feature>
<dbReference type="Pfam" id="PF00564">
    <property type="entry name" value="PB1"/>
    <property type="match status" value="1"/>
</dbReference>
<evidence type="ECO:0000256" key="6">
    <source>
        <dbReference type="SAM" id="MobiDB-lite"/>
    </source>
</evidence>
<evidence type="ECO:0008006" key="11">
    <source>
        <dbReference type="Google" id="ProtNLM"/>
    </source>
</evidence>
<dbReference type="EMBL" id="CM002292">
    <property type="protein sequence ID" value="ESW22464.1"/>
    <property type="molecule type" value="Genomic_DNA"/>
</dbReference>
<reference evidence="10" key="2">
    <citation type="journal article" date="2014" name="Nat. Genet.">
        <title>A reference genome for common bean and genome-wide analysis of dual domestications.</title>
        <authorList>
            <person name="Schmutz J."/>
            <person name="McClean P.E."/>
            <person name="Mamidi S."/>
            <person name="Wu G.A."/>
            <person name="Cannon S.B."/>
            <person name="Grimwood J."/>
            <person name="Jenkins J."/>
            <person name="Shu S."/>
            <person name="Song Q."/>
            <person name="Chavarro C."/>
            <person name="Torres-Torres M."/>
            <person name="Geffroy V."/>
            <person name="Moghaddam S.M."/>
            <person name="Gao D."/>
            <person name="Abernathy B."/>
            <person name="Barry K."/>
            <person name="Blair M."/>
            <person name="Brick M.A."/>
            <person name="Chovatia M."/>
            <person name="Gepts P."/>
            <person name="Goodstein D.M."/>
            <person name="Gonzales M."/>
            <person name="Hellsten U."/>
            <person name="Hyten D.L."/>
            <person name="Jia G."/>
            <person name="Kelly J.D."/>
            <person name="Kudrna D."/>
            <person name="Lee R."/>
            <person name="Richard M.M."/>
            <person name="Miklas P.N."/>
            <person name="Osorno J.M."/>
            <person name="Rodrigues J."/>
            <person name="Thareau V."/>
            <person name="Urrea C.A."/>
            <person name="Wang M."/>
            <person name="Yu Y."/>
            <person name="Zhang M."/>
            <person name="Wing R.A."/>
            <person name="Cregan P.B."/>
            <person name="Rokhsar D.S."/>
            <person name="Jackson S.A."/>
        </authorList>
    </citation>
    <scope>NUCLEOTIDE SEQUENCE [LARGE SCALE GENOMIC DNA]</scope>
    <source>
        <strain evidence="10">cv. G19833</strain>
    </source>
</reference>
<proteinExistence type="predicted"/>
<dbReference type="STRING" id="3885.V7BZI5"/>
<feature type="region of interest" description="Disordered" evidence="6">
    <location>
        <begin position="1"/>
        <end position="21"/>
    </location>
</feature>
<dbReference type="InterPro" id="IPR000270">
    <property type="entry name" value="PB1_dom"/>
</dbReference>
<dbReference type="SMR" id="V7BZI5"/>
<dbReference type="PANTHER" id="PTHR32002">
    <property type="entry name" value="PROTEIN NLP8"/>
    <property type="match status" value="1"/>
</dbReference>
<dbReference type="EMBL" id="CM002292">
    <property type="protein sequence ID" value="ESW22465.1"/>
    <property type="molecule type" value="Genomic_DNA"/>
</dbReference>
<sequence>MEYPFSSKGREIGDWQSSGTQLVGSTSLDARMSNSISEDMSNSFSELMSFDTYAGLCNSPSISDQILANELPSFASLSYSLPDGFNIVQQNNGQCYMSEVGRNNNDMESSPIYGEKVACQQMDTLLGFLSDANEANNLNSKLKVNGSPQHLNNSVAGNYIMSRPPALSLDERMLRALSFFKESAGGGILAQVWVPIKDGDQLILSTSEQPYLLDQMLAGYREVSRTFTFSAEGKSDCFLGLPGRVFTSKVHEWTSNVGYYSMNEYLRFEHAVNHHVRGSIAFPIFDVHSELSCCAVLEIVTTKEKPDFSREFEIVCRALQLVNLRTVKPLRCLPQCLSNNKKATLTEIVDVLRSVCHAHRLPLALTWLPCCYTEGSRGEATRIIKGGHSTNSGKSILCIEESACYITDRALEGFVRACTEHPLEEGKGIAGKALRSNHPFFCPDVKTYDVSEYPLVHHARKYNLNAAVAIRLRSTYTNNDDYILEFFLPVNMKGGSEQQLLLDNLSGTMQRICSSLRTVSDIELSRIESSQEGFGKKNAPCFSPLSSRNSEVPLENGDCHSVPMMSLKATNARDNEIEPSTHQGRNGTKRQVQKNRSTSEKSVSLSVLQQYFSGSLKDAAKNIGVCPTTLKRICRQHGISRWPSRKINKVNRSLKKIQTVLDSVQGVEGGLKFDPSMGAFVAGGSTIQETDAHKSLLFPEKSIVKDATPITQKSVSVPPAPCSEVENFAFKLDEKLKKTNAFSVGCSEDSKSMAIDDGSCKMERLCIKVQDCPEQACLGSVFPKEQDKWILNKSGLGVENFKSSIRGQSSNSLFGNQMHIGVDGDAGVIEPNHPSSSSLTDSSNGSGSMMHSISSGSQSFKNQNQSNVKSTIVDSGSKLIVKAIYREDTIRFKFDRSAGCFSLYEEVAARFKLQTGSFQLKYLDDEEEWVMLVNDADLQECLEILDDIGTCNVRFLVRDLPLILSSSGSSNCYLGGSS</sequence>
<evidence type="ECO:0000259" key="8">
    <source>
        <dbReference type="PROSITE" id="PS51745"/>
    </source>
</evidence>
<feature type="region of interest" description="Disordered" evidence="6">
    <location>
        <begin position="575"/>
        <end position="601"/>
    </location>
</feature>
<reference evidence="9" key="1">
    <citation type="submission" date="2013-04" db="EMBL/GenBank/DDBJ databases">
        <authorList>
            <person name="Schmutz J."/>
            <person name="McClean P."/>
            <person name="Shu S."/>
            <person name="Cregan P."/>
            <person name="Rokhsar D."/>
            <person name="Jackson S."/>
        </authorList>
    </citation>
    <scope>NUCLEOTIDE SEQUENCE</scope>
</reference>
<comment type="subunit">
    <text evidence="1">Homodimers and heterodimers.</text>
</comment>
<evidence type="ECO:0000256" key="4">
    <source>
        <dbReference type="ARBA" id="ARBA00023163"/>
    </source>
</evidence>
<keyword evidence="2" id="KW-0805">Transcription regulation</keyword>
<dbReference type="Gene3D" id="3.10.20.90">
    <property type="entry name" value="Phosphatidylinositol 3-kinase Catalytic Subunit, Chain A, domain 1"/>
    <property type="match status" value="1"/>
</dbReference>
<dbReference type="Gramene" id="ESW22464">
    <property type="protein sequence ID" value="ESW22464"/>
    <property type="gene ID" value="PHAVU_005G155100g"/>
</dbReference>
<dbReference type="SMART" id="SM00666">
    <property type="entry name" value="PB1"/>
    <property type="match status" value="1"/>
</dbReference>
<feature type="domain" description="PB1" evidence="8">
    <location>
        <begin position="878"/>
        <end position="958"/>
    </location>
</feature>
<keyword evidence="5" id="KW-0539">Nucleus</keyword>
<dbReference type="InterPro" id="IPR045012">
    <property type="entry name" value="NLP"/>
</dbReference>
<dbReference type="Pfam" id="PF02042">
    <property type="entry name" value="RWP-RK"/>
    <property type="match status" value="1"/>
</dbReference>
<dbReference type="SUPFAM" id="SSF54277">
    <property type="entry name" value="CAD &amp; PB1 domains"/>
    <property type="match status" value="1"/>
</dbReference>
<evidence type="ECO:0000313" key="10">
    <source>
        <dbReference type="Proteomes" id="UP000000226"/>
    </source>
</evidence>
<evidence type="ECO:0000256" key="5">
    <source>
        <dbReference type="ARBA" id="ARBA00023242"/>
    </source>
</evidence>
<dbReference type="PROSITE" id="PS51519">
    <property type="entry name" value="RWP_RK"/>
    <property type="match status" value="1"/>
</dbReference>
<feature type="domain" description="RWP-RK" evidence="7">
    <location>
        <begin position="584"/>
        <end position="670"/>
    </location>
</feature>
<dbReference type="PANTHER" id="PTHR32002:SF41">
    <property type="entry name" value="PROTEIN NLP8"/>
    <property type="match status" value="1"/>
</dbReference>
<dbReference type="InterPro" id="IPR055081">
    <property type="entry name" value="NLP1-9_GAF"/>
</dbReference>
<feature type="region of interest" description="Disordered" evidence="6">
    <location>
        <begin position="826"/>
        <end position="862"/>
    </location>
</feature>